<dbReference type="PANTHER" id="PTHR45642:SF103">
    <property type="entry name" value="ZINC FINGER PROTEIN"/>
    <property type="match status" value="1"/>
</dbReference>
<evidence type="ECO:0008006" key="3">
    <source>
        <dbReference type="Google" id="ProtNLM"/>
    </source>
</evidence>
<dbReference type="EMBL" id="VIEB01000276">
    <property type="protein sequence ID" value="TQD97272.1"/>
    <property type="molecule type" value="Genomic_DNA"/>
</dbReference>
<dbReference type="InterPro" id="IPR036514">
    <property type="entry name" value="SGNH_hydro_sf"/>
</dbReference>
<dbReference type="Proteomes" id="UP000315295">
    <property type="component" value="Unassembled WGS sequence"/>
</dbReference>
<dbReference type="InterPro" id="IPR050592">
    <property type="entry name" value="GDSL_lipolytic_enzyme"/>
</dbReference>
<gene>
    <name evidence="1" type="ORF">C1H46_017113</name>
</gene>
<name>A0A540MFA9_MALBA</name>
<organism evidence="1 2">
    <name type="scientific">Malus baccata</name>
    <name type="common">Siberian crab apple</name>
    <name type="synonym">Pyrus baccata</name>
    <dbReference type="NCBI Taxonomy" id="106549"/>
    <lineage>
        <taxon>Eukaryota</taxon>
        <taxon>Viridiplantae</taxon>
        <taxon>Streptophyta</taxon>
        <taxon>Embryophyta</taxon>
        <taxon>Tracheophyta</taxon>
        <taxon>Spermatophyta</taxon>
        <taxon>Magnoliopsida</taxon>
        <taxon>eudicotyledons</taxon>
        <taxon>Gunneridae</taxon>
        <taxon>Pentapetalae</taxon>
        <taxon>rosids</taxon>
        <taxon>fabids</taxon>
        <taxon>Rosales</taxon>
        <taxon>Rosaceae</taxon>
        <taxon>Amygdaloideae</taxon>
        <taxon>Maleae</taxon>
        <taxon>Malus</taxon>
    </lineage>
</organism>
<dbReference type="Gene3D" id="3.40.50.1110">
    <property type="entry name" value="SGNH hydrolase"/>
    <property type="match status" value="1"/>
</dbReference>
<proteinExistence type="predicted"/>
<keyword evidence="2" id="KW-1185">Reference proteome</keyword>
<protein>
    <recommendedName>
        <fullName evidence="3">GDSL esterase/lipase</fullName>
    </recommendedName>
</protein>
<dbReference type="AlphaFoldDB" id="A0A540MFA9"/>
<comment type="caution">
    <text evidence="1">The sequence shown here is derived from an EMBL/GenBank/DDBJ whole genome shotgun (WGS) entry which is preliminary data.</text>
</comment>
<accession>A0A540MFA9</accession>
<dbReference type="PANTHER" id="PTHR45642">
    <property type="entry name" value="GDSL ESTERASE/LIPASE EXL3"/>
    <property type="match status" value="1"/>
</dbReference>
<evidence type="ECO:0000313" key="1">
    <source>
        <dbReference type="EMBL" id="TQD97272.1"/>
    </source>
</evidence>
<reference evidence="1 2" key="1">
    <citation type="journal article" date="2019" name="G3 (Bethesda)">
        <title>Sequencing of a Wild Apple (Malus baccata) Genome Unravels the Differences Between Cultivated and Wild Apple Species Regarding Disease Resistance and Cold Tolerance.</title>
        <authorList>
            <person name="Chen X."/>
        </authorList>
    </citation>
    <scope>NUCLEOTIDE SEQUENCE [LARGE SCALE GENOMIC DNA]</scope>
    <source>
        <strain evidence="2">cv. Shandingzi</strain>
        <tissue evidence="1">Leaves</tissue>
    </source>
</reference>
<evidence type="ECO:0000313" key="2">
    <source>
        <dbReference type="Proteomes" id="UP000315295"/>
    </source>
</evidence>
<dbReference type="STRING" id="106549.A0A540MFA9"/>
<sequence length="215" mass="23820">MESSTSKADIIIKPVLLKAGIPLALSVAGFICAKIVANPSVNPKGSSLETDDQVCSLETNSPKFRYEDGLHSFSSTCMHSTECLEIQDNKRELEEEISPLRIRLDELQKRESELELQFIRYCDLKEQESVLMEVSNMLLLLPCLKLVVFNIFQPLLDIIANPGDNGFFESRRACCGTGILKTYVLCNSRSVGTCTNATGYVFWDGFHPSEAANGS</sequence>